<evidence type="ECO:0000313" key="4">
    <source>
        <dbReference type="Proteomes" id="UP000269721"/>
    </source>
</evidence>
<reference evidence="4" key="1">
    <citation type="journal article" date="2018" name="Nat. Microbiol.">
        <title>Leveraging single-cell genomics to expand the fungal tree of life.</title>
        <authorList>
            <person name="Ahrendt S.R."/>
            <person name="Quandt C.A."/>
            <person name="Ciobanu D."/>
            <person name="Clum A."/>
            <person name="Salamov A."/>
            <person name="Andreopoulos B."/>
            <person name="Cheng J.F."/>
            <person name="Woyke T."/>
            <person name="Pelin A."/>
            <person name="Henrissat B."/>
            <person name="Reynolds N.K."/>
            <person name="Benny G.L."/>
            <person name="Smith M.E."/>
            <person name="James T.Y."/>
            <person name="Grigoriev I.V."/>
        </authorList>
    </citation>
    <scope>NUCLEOTIDE SEQUENCE [LARGE SCALE GENOMIC DNA]</scope>
</reference>
<evidence type="ECO:0000313" key="2">
    <source>
        <dbReference type="EMBL" id="RKO83867.1"/>
    </source>
</evidence>
<evidence type="ECO:0000256" key="1">
    <source>
        <dbReference type="SAM" id="MobiDB-lite"/>
    </source>
</evidence>
<feature type="non-terminal residue" evidence="3">
    <location>
        <position position="1"/>
    </location>
</feature>
<name>A0A4P9VW01_9FUNG</name>
<reference evidence="3" key="2">
    <citation type="submission" date="2018-06" db="EMBL/GenBank/DDBJ databases">
        <title>Leveraging single-cell genomics to expand the Fungal Tree of Life.</title>
        <authorList>
            <consortium name="DOE Joint Genome Institute"/>
            <person name="Ahrendt S.R."/>
            <person name="Quandt C.A."/>
            <person name="Ciobanu D."/>
            <person name="Clum A."/>
            <person name="Salamov A."/>
            <person name="Andreopoulos B."/>
            <person name="Cheng J.-F."/>
            <person name="Woyke T."/>
            <person name="Pelin A."/>
            <person name="Henrissat B."/>
            <person name="Reynolds N."/>
            <person name="Benny G.L."/>
            <person name="Smith M.E."/>
            <person name="James T.Y."/>
            <person name="Grigoriev I.V."/>
        </authorList>
    </citation>
    <scope>NUCLEOTIDE SEQUENCE</scope>
    <source>
        <strain evidence="3">Perch Fen</strain>
    </source>
</reference>
<evidence type="ECO:0000313" key="3">
    <source>
        <dbReference type="EMBL" id="RKO83869.1"/>
    </source>
</evidence>
<dbReference type="Proteomes" id="UP000269721">
    <property type="component" value="Unassembled WGS sequence"/>
</dbReference>
<keyword evidence="4" id="KW-1185">Reference proteome</keyword>
<protein>
    <submittedName>
        <fullName evidence="3">Uncharacterized protein</fullName>
    </submittedName>
</protein>
<dbReference type="EMBL" id="ML000749">
    <property type="protein sequence ID" value="RKO83867.1"/>
    <property type="molecule type" value="Genomic_DNA"/>
</dbReference>
<feature type="region of interest" description="Disordered" evidence="1">
    <location>
        <begin position="67"/>
        <end position="106"/>
    </location>
</feature>
<accession>A0A4P9VW01</accession>
<proteinExistence type="predicted"/>
<dbReference type="AlphaFoldDB" id="A0A4P9VW01"/>
<dbReference type="EMBL" id="ML000749">
    <property type="protein sequence ID" value="RKO83869.1"/>
    <property type="molecule type" value="Genomic_DNA"/>
</dbReference>
<sequence>AEVAFEGGYGGYGYGLGGQKDYDQAGKKLANNAKKQTNNENANLNIDEKHTAANEKTEKNFENDVTKVQADQNQNDYAAGENKDEKANKDYQNLDFPVKGGYGKRY</sequence>
<gene>
    <name evidence="2" type="ORF">BDK51DRAFT_31635</name>
    <name evidence="3" type="ORF">BDK51DRAFT_46785</name>
</gene>
<organism evidence="3 4">
    <name type="scientific">Blyttiomyces helicus</name>
    <dbReference type="NCBI Taxonomy" id="388810"/>
    <lineage>
        <taxon>Eukaryota</taxon>
        <taxon>Fungi</taxon>
        <taxon>Fungi incertae sedis</taxon>
        <taxon>Chytridiomycota</taxon>
        <taxon>Chytridiomycota incertae sedis</taxon>
        <taxon>Chytridiomycetes</taxon>
        <taxon>Chytridiomycetes incertae sedis</taxon>
        <taxon>Blyttiomyces</taxon>
    </lineage>
</organism>